<accession>A0A6H1ZZ73</accession>
<evidence type="ECO:0000313" key="1">
    <source>
        <dbReference type="EMBL" id="QJA52565.1"/>
    </source>
</evidence>
<protein>
    <submittedName>
        <fullName evidence="1">Uncharacterized protein</fullName>
    </submittedName>
</protein>
<name>A0A6H1ZZ73_9ZZZZ</name>
<proteinExistence type="predicted"/>
<organism evidence="1">
    <name type="scientific">viral metagenome</name>
    <dbReference type="NCBI Taxonomy" id="1070528"/>
    <lineage>
        <taxon>unclassified sequences</taxon>
        <taxon>metagenomes</taxon>
        <taxon>organismal metagenomes</taxon>
    </lineage>
</organism>
<gene>
    <name evidence="1" type="ORF">TM448A02812_0002</name>
</gene>
<reference evidence="1" key="1">
    <citation type="submission" date="2020-03" db="EMBL/GenBank/DDBJ databases">
        <title>The deep terrestrial virosphere.</title>
        <authorList>
            <person name="Holmfeldt K."/>
            <person name="Nilsson E."/>
            <person name="Simone D."/>
            <person name="Lopez-Fernandez M."/>
            <person name="Wu X."/>
            <person name="de Brujin I."/>
            <person name="Lundin D."/>
            <person name="Andersson A."/>
            <person name="Bertilsson S."/>
            <person name="Dopson M."/>
        </authorList>
    </citation>
    <scope>NUCLEOTIDE SEQUENCE</scope>
    <source>
        <strain evidence="1">TM448A02812</strain>
    </source>
</reference>
<sequence length="73" mass="8384">MGLYCKCGNPVEVMPGLKIFHQGNEVCQVCLEFGLQPRREKAAEGFDEYVKYLKQLKGENHARNTERPHNAVY</sequence>
<dbReference type="AlphaFoldDB" id="A0A6H1ZZ73"/>
<dbReference type="EMBL" id="MT144350">
    <property type="protein sequence ID" value="QJA52565.1"/>
    <property type="molecule type" value="Genomic_DNA"/>
</dbReference>